<accession>A0AAV2SN00</accession>
<comment type="caution">
    <text evidence="1">The sequence shown here is derived from an EMBL/GenBank/DDBJ whole genome shotgun (WGS) entry which is preliminary data.</text>
</comment>
<reference evidence="1 2" key="1">
    <citation type="submission" date="2024-05" db="EMBL/GenBank/DDBJ databases">
        <authorList>
            <person name="Wallberg A."/>
        </authorList>
    </citation>
    <scope>NUCLEOTIDE SEQUENCE [LARGE SCALE GENOMIC DNA]</scope>
</reference>
<protein>
    <submittedName>
        <fullName evidence="1">Uncharacterized protein</fullName>
    </submittedName>
</protein>
<evidence type="ECO:0000313" key="1">
    <source>
        <dbReference type="EMBL" id="CAL4211901.1"/>
    </source>
</evidence>
<evidence type="ECO:0000313" key="2">
    <source>
        <dbReference type="Proteomes" id="UP001497623"/>
    </source>
</evidence>
<sequence length="109" mass="12249">DELTLQIKDVKEQLASIILQINTIREKIDVPVESEDDSEVAAELLQKLDTFWDDMETLIQKLRELESMQLNEGGVAEKTISQTFLEDIEGEGVCMSTSGTCSRFHGVCK</sequence>
<feature type="non-terminal residue" evidence="1">
    <location>
        <position position="109"/>
    </location>
</feature>
<dbReference type="EMBL" id="CAXKWB010087121">
    <property type="protein sequence ID" value="CAL4211901.1"/>
    <property type="molecule type" value="Genomic_DNA"/>
</dbReference>
<keyword evidence="2" id="KW-1185">Reference proteome</keyword>
<dbReference type="Proteomes" id="UP001497623">
    <property type="component" value="Unassembled WGS sequence"/>
</dbReference>
<name>A0AAV2SN00_MEGNR</name>
<gene>
    <name evidence="1" type="ORF">MNOR_LOCUS38415</name>
</gene>
<proteinExistence type="predicted"/>
<organism evidence="1 2">
    <name type="scientific">Meganyctiphanes norvegica</name>
    <name type="common">Northern krill</name>
    <name type="synonym">Thysanopoda norvegica</name>
    <dbReference type="NCBI Taxonomy" id="48144"/>
    <lineage>
        <taxon>Eukaryota</taxon>
        <taxon>Metazoa</taxon>
        <taxon>Ecdysozoa</taxon>
        <taxon>Arthropoda</taxon>
        <taxon>Crustacea</taxon>
        <taxon>Multicrustacea</taxon>
        <taxon>Malacostraca</taxon>
        <taxon>Eumalacostraca</taxon>
        <taxon>Eucarida</taxon>
        <taxon>Euphausiacea</taxon>
        <taxon>Euphausiidae</taxon>
        <taxon>Meganyctiphanes</taxon>
    </lineage>
</organism>
<feature type="non-terminal residue" evidence="1">
    <location>
        <position position="1"/>
    </location>
</feature>
<dbReference type="AlphaFoldDB" id="A0AAV2SN00"/>